<gene>
    <name evidence="1" type="ORF">CR513_29145</name>
</gene>
<organism evidence="1 2">
    <name type="scientific">Mucuna pruriens</name>
    <name type="common">Velvet bean</name>
    <name type="synonym">Dolichos pruriens</name>
    <dbReference type="NCBI Taxonomy" id="157652"/>
    <lineage>
        <taxon>Eukaryota</taxon>
        <taxon>Viridiplantae</taxon>
        <taxon>Streptophyta</taxon>
        <taxon>Embryophyta</taxon>
        <taxon>Tracheophyta</taxon>
        <taxon>Spermatophyta</taxon>
        <taxon>Magnoliopsida</taxon>
        <taxon>eudicotyledons</taxon>
        <taxon>Gunneridae</taxon>
        <taxon>Pentapetalae</taxon>
        <taxon>rosids</taxon>
        <taxon>fabids</taxon>
        <taxon>Fabales</taxon>
        <taxon>Fabaceae</taxon>
        <taxon>Papilionoideae</taxon>
        <taxon>50 kb inversion clade</taxon>
        <taxon>NPAAA clade</taxon>
        <taxon>indigoferoid/millettioid clade</taxon>
        <taxon>Phaseoleae</taxon>
        <taxon>Mucuna</taxon>
    </lineage>
</organism>
<dbReference type="EMBL" id="QJKJ01005752">
    <property type="protein sequence ID" value="RDX89153.1"/>
    <property type="molecule type" value="Genomic_DNA"/>
</dbReference>
<accession>A0A371GFR5</accession>
<dbReference type="Proteomes" id="UP000257109">
    <property type="component" value="Unassembled WGS sequence"/>
</dbReference>
<sequence>MCTKKGNSIPQGRKEERMLPSLALVSKSSNIKCFKFLGKGHIVYQYPNKRGMITQTRIVGDDDSQRGNIFYSCCHIVGQLCSIIINGGRSVNIPSSRLVEKLKLPTLAHLRPYKLQQLNSKGKLVTLAFTLGKYKDEVLCDIEPMEETHILLGRP</sequence>
<dbReference type="CDD" id="cd00303">
    <property type="entry name" value="retropepsin_like"/>
    <property type="match status" value="1"/>
</dbReference>
<reference evidence="1" key="1">
    <citation type="submission" date="2018-05" db="EMBL/GenBank/DDBJ databases">
        <title>Draft genome of Mucuna pruriens seed.</title>
        <authorList>
            <person name="Nnadi N.E."/>
            <person name="Vos R."/>
            <person name="Hasami M.H."/>
            <person name="Devisetty U.K."/>
            <person name="Aguiy J.C."/>
        </authorList>
    </citation>
    <scope>NUCLEOTIDE SEQUENCE [LARGE SCALE GENOMIC DNA]</scope>
    <source>
        <strain evidence="1">JCA_2017</strain>
    </source>
</reference>
<keyword evidence="2" id="KW-1185">Reference proteome</keyword>
<dbReference type="OrthoDB" id="1747743at2759"/>
<proteinExistence type="predicted"/>
<name>A0A371GFR5_MUCPR</name>
<comment type="caution">
    <text evidence="1">The sequence shown here is derived from an EMBL/GenBank/DDBJ whole genome shotgun (WGS) entry which is preliminary data.</text>
</comment>
<protein>
    <submittedName>
        <fullName evidence="1">Uncharacterized protein</fullName>
    </submittedName>
</protein>
<dbReference type="PANTHER" id="PTHR35046:SF26">
    <property type="entry name" value="RNA-DIRECTED DNA POLYMERASE"/>
    <property type="match status" value="1"/>
</dbReference>
<dbReference type="PANTHER" id="PTHR35046">
    <property type="entry name" value="ZINC KNUCKLE (CCHC-TYPE) FAMILY PROTEIN"/>
    <property type="match status" value="1"/>
</dbReference>
<feature type="non-terminal residue" evidence="1">
    <location>
        <position position="1"/>
    </location>
</feature>
<evidence type="ECO:0000313" key="2">
    <source>
        <dbReference type="Proteomes" id="UP000257109"/>
    </source>
</evidence>
<dbReference type="AlphaFoldDB" id="A0A371GFR5"/>
<evidence type="ECO:0000313" key="1">
    <source>
        <dbReference type="EMBL" id="RDX89153.1"/>
    </source>
</evidence>